<evidence type="ECO:0000313" key="3">
    <source>
        <dbReference type="Proteomes" id="UP000799436"/>
    </source>
</evidence>
<dbReference type="Proteomes" id="UP000799436">
    <property type="component" value="Unassembled WGS sequence"/>
</dbReference>
<feature type="compositionally biased region" description="Polar residues" evidence="1">
    <location>
        <begin position="37"/>
        <end position="59"/>
    </location>
</feature>
<feature type="region of interest" description="Disordered" evidence="1">
    <location>
        <begin position="123"/>
        <end position="170"/>
    </location>
</feature>
<keyword evidence="3" id="KW-1185">Reference proteome</keyword>
<organism evidence="2 3">
    <name type="scientific">Teratosphaeria nubilosa</name>
    <dbReference type="NCBI Taxonomy" id="161662"/>
    <lineage>
        <taxon>Eukaryota</taxon>
        <taxon>Fungi</taxon>
        <taxon>Dikarya</taxon>
        <taxon>Ascomycota</taxon>
        <taxon>Pezizomycotina</taxon>
        <taxon>Dothideomycetes</taxon>
        <taxon>Dothideomycetidae</taxon>
        <taxon>Mycosphaerellales</taxon>
        <taxon>Teratosphaeriaceae</taxon>
        <taxon>Teratosphaeria</taxon>
    </lineage>
</organism>
<proteinExistence type="predicted"/>
<feature type="compositionally biased region" description="Low complexity" evidence="1">
    <location>
        <begin position="11"/>
        <end position="23"/>
    </location>
</feature>
<feature type="compositionally biased region" description="Low complexity" evidence="1">
    <location>
        <begin position="362"/>
        <end position="374"/>
    </location>
</feature>
<feature type="compositionally biased region" description="Polar residues" evidence="1">
    <location>
        <begin position="275"/>
        <end position="287"/>
    </location>
</feature>
<feature type="compositionally biased region" description="Basic and acidic residues" evidence="1">
    <location>
        <begin position="1"/>
        <end position="10"/>
    </location>
</feature>
<evidence type="ECO:0000313" key="2">
    <source>
        <dbReference type="EMBL" id="KAF2765869.1"/>
    </source>
</evidence>
<evidence type="ECO:0000256" key="1">
    <source>
        <dbReference type="SAM" id="MobiDB-lite"/>
    </source>
</evidence>
<dbReference type="EMBL" id="ML995882">
    <property type="protein sequence ID" value="KAF2765869.1"/>
    <property type="molecule type" value="Genomic_DNA"/>
</dbReference>
<feature type="compositionally biased region" description="Polar residues" evidence="1">
    <location>
        <begin position="296"/>
        <end position="311"/>
    </location>
</feature>
<dbReference type="OrthoDB" id="3907970at2759"/>
<protein>
    <submittedName>
        <fullName evidence="2">Uncharacterized protein</fullName>
    </submittedName>
</protein>
<sequence>MPVTPERAERTAAASQSTGATASVPKLQRQAFLRSAVSVSDLPQSSSPAVTLGNGTTRTDVLISQFPVPPASTPERTPERPRPTPKASVWSLFPSTPQAPRSCPSISRLVSGSIKRARSWSANLRGATAGETDADCAPAEASTACRDDSGSPEQTTTNSPRCTNAESRPSIQSAAAAAAAVVRTSAESERAIGNGAARFVRAPPSSHVRRPRRAREGCVPIPRRGLRGARHGGVGPRLPIAVQSQATEALHSVPPQSRSGPRTTTESARYEDASASCTPAAITSQSRLCPHKKPKATSQTAFHDHPTSTIDAPQPDPLDSPPIPLLPIIPNLDGDSAAWDRNQGPQSPLRQTRSDDDHSRHSLSPIRPSIPSLPYALATPGRTPTNLQRCDPPRPCAPGSSEQNMLRQEESHQSITVPSVPSLEPVRSRPNFRIRKEGGGNLGRSKATWRTRMAATKCWRCEMHESKLKGWKKLKRAARFSCCCRFQAYEEDEDSLLEQTAERVIGMELQGPPDGGFGGRQSVEVVGSGPGVREDVLVGRGR</sequence>
<feature type="region of interest" description="Disordered" evidence="1">
    <location>
        <begin position="508"/>
        <end position="527"/>
    </location>
</feature>
<feature type="region of interest" description="Disordered" evidence="1">
    <location>
        <begin position="1"/>
        <end position="104"/>
    </location>
</feature>
<feature type="compositionally biased region" description="Polar residues" evidence="1">
    <location>
        <begin position="93"/>
        <end position="104"/>
    </location>
</feature>
<dbReference type="AlphaFoldDB" id="A0A6G1L006"/>
<feature type="region of interest" description="Disordered" evidence="1">
    <location>
        <begin position="182"/>
        <end position="426"/>
    </location>
</feature>
<gene>
    <name evidence="2" type="ORF">EJ03DRAFT_195818</name>
</gene>
<feature type="compositionally biased region" description="Polar residues" evidence="1">
    <location>
        <begin position="151"/>
        <end position="170"/>
    </location>
</feature>
<feature type="compositionally biased region" description="Pro residues" evidence="1">
    <location>
        <begin position="314"/>
        <end position="327"/>
    </location>
</feature>
<accession>A0A6G1L006</accession>
<reference evidence="2" key="1">
    <citation type="journal article" date="2020" name="Stud. Mycol.">
        <title>101 Dothideomycetes genomes: a test case for predicting lifestyles and emergence of pathogens.</title>
        <authorList>
            <person name="Haridas S."/>
            <person name="Albert R."/>
            <person name="Binder M."/>
            <person name="Bloem J."/>
            <person name="Labutti K."/>
            <person name="Salamov A."/>
            <person name="Andreopoulos B."/>
            <person name="Baker S."/>
            <person name="Barry K."/>
            <person name="Bills G."/>
            <person name="Bluhm B."/>
            <person name="Cannon C."/>
            <person name="Castanera R."/>
            <person name="Culley D."/>
            <person name="Daum C."/>
            <person name="Ezra D."/>
            <person name="Gonzalez J."/>
            <person name="Henrissat B."/>
            <person name="Kuo A."/>
            <person name="Liang C."/>
            <person name="Lipzen A."/>
            <person name="Lutzoni F."/>
            <person name="Magnuson J."/>
            <person name="Mondo S."/>
            <person name="Nolan M."/>
            <person name="Ohm R."/>
            <person name="Pangilinan J."/>
            <person name="Park H.-J."/>
            <person name="Ramirez L."/>
            <person name="Alfaro M."/>
            <person name="Sun H."/>
            <person name="Tritt A."/>
            <person name="Yoshinaga Y."/>
            <person name="Zwiers L.-H."/>
            <person name="Turgeon B."/>
            <person name="Goodwin S."/>
            <person name="Spatafora J."/>
            <person name="Crous P."/>
            <person name="Grigoriev I."/>
        </authorList>
    </citation>
    <scope>NUCLEOTIDE SEQUENCE</scope>
    <source>
        <strain evidence="2">CBS 116005</strain>
    </source>
</reference>
<name>A0A6G1L006_9PEZI</name>
<feature type="compositionally biased region" description="Polar residues" evidence="1">
    <location>
        <begin position="254"/>
        <end position="267"/>
    </location>
</feature>